<dbReference type="PROSITE" id="PS50929">
    <property type="entry name" value="ABC_TM1F"/>
    <property type="match status" value="2"/>
</dbReference>
<evidence type="ECO:0000256" key="4">
    <source>
        <dbReference type="ARBA" id="ARBA00023136"/>
    </source>
</evidence>
<keyword evidence="4 5" id="KW-0472">Membrane</keyword>
<evidence type="ECO:0000256" key="5">
    <source>
        <dbReference type="SAM" id="Phobius"/>
    </source>
</evidence>
<organism evidence="7">
    <name type="scientific">Wuchereria bancrofti</name>
    <dbReference type="NCBI Taxonomy" id="6293"/>
    <lineage>
        <taxon>Eukaryota</taxon>
        <taxon>Metazoa</taxon>
        <taxon>Ecdysozoa</taxon>
        <taxon>Nematoda</taxon>
        <taxon>Chromadorea</taxon>
        <taxon>Rhabditida</taxon>
        <taxon>Spirurina</taxon>
        <taxon>Spiruromorpha</taxon>
        <taxon>Filarioidea</taxon>
        <taxon>Onchocercidae</taxon>
        <taxon>Wuchereria</taxon>
    </lineage>
</organism>
<evidence type="ECO:0000256" key="2">
    <source>
        <dbReference type="ARBA" id="ARBA00022692"/>
    </source>
</evidence>
<dbReference type="GO" id="GO:0005524">
    <property type="term" value="F:ATP binding"/>
    <property type="evidence" value="ECO:0007669"/>
    <property type="project" value="InterPro"/>
</dbReference>
<dbReference type="InterPro" id="IPR011527">
    <property type="entry name" value="ABC1_TM_dom"/>
</dbReference>
<dbReference type="GO" id="GO:0090374">
    <property type="term" value="P:oligopeptide export from mitochondrion"/>
    <property type="evidence" value="ECO:0007669"/>
    <property type="project" value="TreeGrafter"/>
</dbReference>
<comment type="subcellular location">
    <subcellularLocation>
        <location evidence="1">Membrane</location>
        <topology evidence="1">Multi-pass membrane protein</topology>
    </subcellularLocation>
</comment>
<feature type="transmembrane region" description="Helical" evidence="5">
    <location>
        <begin position="166"/>
        <end position="183"/>
    </location>
</feature>
<feature type="transmembrane region" description="Helical" evidence="5">
    <location>
        <begin position="263"/>
        <end position="283"/>
    </location>
</feature>
<keyword evidence="3 5" id="KW-1133">Transmembrane helix</keyword>
<dbReference type="PANTHER" id="PTHR43394">
    <property type="entry name" value="ATP-DEPENDENT PERMEASE MDL1, MITOCHONDRIAL"/>
    <property type="match status" value="1"/>
</dbReference>
<dbReference type="InterPro" id="IPR036640">
    <property type="entry name" value="ABC1_TM_sf"/>
</dbReference>
<feature type="transmembrane region" description="Helical" evidence="5">
    <location>
        <begin position="140"/>
        <end position="160"/>
    </location>
</feature>
<evidence type="ECO:0000313" key="7">
    <source>
        <dbReference type="WBParaSite" id="maker-PairedContig_525-snap-gene-0.5-mRNA-1"/>
    </source>
</evidence>
<keyword evidence="2 5" id="KW-0812">Transmembrane</keyword>
<dbReference type="GO" id="GO:0005743">
    <property type="term" value="C:mitochondrial inner membrane"/>
    <property type="evidence" value="ECO:0007669"/>
    <property type="project" value="TreeGrafter"/>
</dbReference>
<dbReference type="SUPFAM" id="SSF90123">
    <property type="entry name" value="ABC transporter transmembrane region"/>
    <property type="match status" value="2"/>
</dbReference>
<accession>A0A1I8EVL1</accession>
<dbReference type="WBParaSite" id="maker-PairedContig_525-snap-gene-0.5-mRNA-1">
    <property type="protein sequence ID" value="maker-PairedContig_525-snap-gene-0.5-mRNA-1"/>
    <property type="gene ID" value="maker-PairedContig_525-snap-gene-0.5"/>
</dbReference>
<proteinExistence type="predicted"/>
<evidence type="ECO:0000256" key="3">
    <source>
        <dbReference type="ARBA" id="ARBA00022989"/>
    </source>
</evidence>
<dbReference type="PANTHER" id="PTHR43394:SF27">
    <property type="entry name" value="ATP-DEPENDENT TRANSLOCASE ABCB1-LIKE"/>
    <property type="match status" value="1"/>
</dbReference>
<dbReference type="Gene3D" id="1.20.1560.10">
    <property type="entry name" value="ABC transporter type 1, transmembrane domain"/>
    <property type="match status" value="3"/>
</dbReference>
<evidence type="ECO:0000256" key="1">
    <source>
        <dbReference type="ARBA" id="ARBA00004141"/>
    </source>
</evidence>
<dbReference type="STRING" id="6293.A0A1I8EVL1"/>
<feature type="transmembrane region" description="Helical" evidence="5">
    <location>
        <begin position="289"/>
        <end position="312"/>
    </location>
</feature>
<sequence length="313" mass="35422">MSTLLYFMLRRRTEKSSWKNKFDGDTKLRYAERRDYILLAFGITLSLVSGAISPISSVFFRGMTDALIAGQSSLKNGTFNLEMSCFITLSERQTHEIRKRFFAALLRQQMAWYDKNETGVLINKLSAGIDQIKDGIGDKFSILLQASTHFIFGIIIGLYYSWNMTLLILLIAPFIIMLLFGSVKGMTDALIAGQSSLKNGTFNLEMSCFITLSERQTHEIRKRFFAALLRQQMAWYDKNETGVLINKLSAGIDQIKDGIGDKFSILLQASTHFIFGIIIGLYYSWNMTLLILLIAPFIIMLLFGSVKVSLVVC</sequence>
<name>A0A1I8EVL1_WUCBA</name>
<feature type="domain" description="ABC transmembrane type-1" evidence="6">
    <location>
        <begin position="204"/>
        <end position="309"/>
    </location>
</feature>
<protein>
    <recommendedName>
        <fullName evidence="6">ABC transmembrane type-1 domain-containing protein</fullName>
    </recommendedName>
</protein>
<evidence type="ECO:0000259" key="6">
    <source>
        <dbReference type="PROSITE" id="PS50929"/>
    </source>
</evidence>
<dbReference type="AlphaFoldDB" id="A0A1I8EVL1"/>
<feature type="transmembrane region" description="Helical" evidence="5">
    <location>
        <begin position="36"/>
        <end position="60"/>
    </location>
</feature>
<reference evidence="7" key="1">
    <citation type="submission" date="2016-11" db="UniProtKB">
        <authorList>
            <consortium name="WormBaseParasite"/>
        </authorList>
    </citation>
    <scope>IDENTIFICATION</scope>
    <source>
        <strain evidence="7">pt0022</strain>
    </source>
</reference>
<feature type="domain" description="ABC transmembrane type-1" evidence="6">
    <location>
        <begin position="40"/>
        <end position="189"/>
    </location>
</feature>
<dbReference type="Pfam" id="PF00664">
    <property type="entry name" value="ABC_membrane"/>
    <property type="match status" value="2"/>
</dbReference>
<dbReference type="GO" id="GO:0015421">
    <property type="term" value="F:ABC-type oligopeptide transporter activity"/>
    <property type="evidence" value="ECO:0007669"/>
    <property type="project" value="TreeGrafter"/>
</dbReference>
<dbReference type="InterPro" id="IPR039421">
    <property type="entry name" value="Type_1_exporter"/>
</dbReference>